<dbReference type="AlphaFoldDB" id="A0A8J5K6C8"/>
<protein>
    <submittedName>
        <fullName evidence="3">WSC domain-containing protein 1-like 3</fullName>
    </submittedName>
</protein>
<sequence>MAVDRGNVLLATTFFCVLMLQHYLQELPFGCSPSPCNDSTHTVSSRPSVHDHHPHAGQLFPLCQVIYLIHYLSRLPCDSPLLQVFSPGRCEGRGQEGDVLTGALHQRVVRRAGDNLRVNMTGPSWQPWREDDPGSPCVNYETSTGTHYVMVYQHWDPLRHGLPALGPITSWSTSTGTHYAMVYQHWDPLRHGLPTLGPINNTRRPTQPLDRLGGGMARVWLVSFPCSGNTWTRYLLEAVTGIFTGSFYNDDFLYKSDFHDFVETYVSHWEVIATDRLLWSSGPLYVLHYEHLLHNTTHHLRHLLHFLRVPVNEDRLACVSSHLTGPFKRSSNKDFDPFTTQEKIIMSTVVRRVTRLLLLLDYPPPPVYEWLS</sequence>
<reference evidence="3" key="1">
    <citation type="journal article" date="2021" name="Sci. Adv.">
        <title>The American lobster genome reveals insights on longevity, neural, and immune adaptations.</title>
        <authorList>
            <person name="Polinski J.M."/>
            <person name="Zimin A.V."/>
            <person name="Clark K.F."/>
            <person name="Kohn A.B."/>
            <person name="Sadowski N."/>
            <person name="Timp W."/>
            <person name="Ptitsyn A."/>
            <person name="Khanna P."/>
            <person name="Romanova D.Y."/>
            <person name="Williams P."/>
            <person name="Greenwood S.J."/>
            <person name="Moroz L.L."/>
            <person name="Walt D.R."/>
            <person name="Bodnar A.G."/>
        </authorList>
    </citation>
    <scope>NUCLEOTIDE SEQUENCE</scope>
    <source>
        <strain evidence="3">GMGI-L3</strain>
    </source>
</reference>
<accession>A0A8J5K6C8</accession>
<evidence type="ECO:0000256" key="1">
    <source>
        <dbReference type="ARBA" id="ARBA00010236"/>
    </source>
</evidence>
<dbReference type="InterPro" id="IPR027417">
    <property type="entry name" value="P-loop_NTPase"/>
</dbReference>
<gene>
    <name evidence="3" type="primary">Wscd1-L3</name>
    <name evidence="3" type="ORF">Hamer_G012919</name>
</gene>
<proteinExistence type="inferred from homology"/>
<dbReference type="PANTHER" id="PTHR45964">
    <property type="entry name" value="WSCD FAMILY MEMBER CG9164"/>
    <property type="match status" value="1"/>
</dbReference>
<comment type="similarity">
    <text evidence="1">Belongs to the WSCD family.</text>
</comment>
<organism evidence="3 4">
    <name type="scientific">Homarus americanus</name>
    <name type="common">American lobster</name>
    <dbReference type="NCBI Taxonomy" id="6706"/>
    <lineage>
        <taxon>Eukaryota</taxon>
        <taxon>Metazoa</taxon>
        <taxon>Ecdysozoa</taxon>
        <taxon>Arthropoda</taxon>
        <taxon>Crustacea</taxon>
        <taxon>Multicrustacea</taxon>
        <taxon>Malacostraca</taxon>
        <taxon>Eumalacostraca</taxon>
        <taxon>Eucarida</taxon>
        <taxon>Decapoda</taxon>
        <taxon>Pleocyemata</taxon>
        <taxon>Astacidea</taxon>
        <taxon>Nephropoidea</taxon>
        <taxon>Nephropidae</taxon>
        <taxon>Homarus</taxon>
    </lineage>
</organism>
<keyword evidence="4" id="KW-1185">Reference proteome</keyword>
<feature type="chain" id="PRO_5035322300" evidence="2">
    <location>
        <begin position="27"/>
        <end position="372"/>
    </location>
</feature>
<evidence type="ECO:0000256" key="2">
    <source>
        <dbReference type="SAM" id="SignalP"/>
    </source>
</evidence>
<name>A0A8J5K6C8_HOMAM</name>
<dbReference type="PANTHER" id="PTHR45964:SF5">
    <property type="entry name" value="WSCD FAMILY MEMBER CG9164"/>
    <property type="match status" value="1"/>
</dbReference>
<feature type="signal peptide" evidence="2">
    <location>
        <begin position="1"/>
        <end position="26"/>
    </location>
</feature>
<dbReference type="EMBL" id="JAHLQT010021643">
    <property type="protein sequence ID" value="KAG7167458.1"/>
    <property type="molecule type" value="Genomic_DNA"/>
</dbReference>
<evidence type="ECO:0000313" key="3">
    <source>
        <dbReference type="EMBL" id="KAG7167458.1"/>
    </source>
</evidence>
<dbReference type="InterPro" id="IPR051589">
    <property type="entry name" value="Sialate-O-sulfotransferase"/>
</dbReference>
<dbReference type="Proteomes" id="UP000747542">
    <property type="component" value="Unassembled WGS sequence"/>
</dbReference>
<dbReference type="Gene3D" id="3.40.50.300">
    <property type="entry name" value="P-loop containing nucleotide triphosphate hydrolases"/>
    <property type="match status" value="1"/>
</dbReference>
<dbReference type="SUPFAM" id="SSF52540">
    <property type="entry name" value="P-loop containing nucleoside triphosphate hydrolases"/>
    <property type="match status" value="1"/>
</dbReference>
<evidence type="ECO:0000313" key="4">
    <source>
        <dbReference type="Proteomes" id="UP000747542"/>
    </source>
</evidence>
<keyword evidence="2" id="KW-0732">Signal</keyword>
<comment type="caution">
    <text evidence="3">The sequence shown here is derived from an EMBL/GenBank/DDBJ whole genome shotgun (WGS) entry which is preliminary data.</text>
</comment>